<gene>
    <name evidence="10" type="ORF">ACFQ4A_11805</name>
</gene>
<feature type="domain" description="LysM" evidence="8">
    <location>
        <begin position="29"/>
        <end position="72"/>
    </location>
</feature>
<name>A0ABW3ZVC6_9BACI</name>
<keyword evidence="4" id="KW-0677">Repeat</keyword>
<feature type="region of interest" description="Disordered" evidence="7">
    <location>
        <begin position="70"/>
        <end position="102"/>
    </location>
</feature>
<feature type="region of interest" description="Disordered" evidence="7">
    <location>
        <begin position="144"/>
        <end position="182"/>
    </location>
</feature>
<evidence type="ECO:0000313" key="11">
    <source>
        <dbReference type="Proteomes" id="UP001597178"/>
    </source>
</evidence>
<dbReference type="InterPro" id="IPR038765">
    <property type="entry name" value="Papain-like_cys_pep_sf"/>
</dbReference>
<evidence type="ECO:0000256" key="7">
    <source>
        <dbReference type="SAM" id="MobiDB-lite"/>
    </source>
</evidence>
<feature type="region of interest" description="Disordered" evidence="7">
    <location>
        <begin position="228"/>
        <end position="250"/>
    </location>
</feature>
<dbReference type="SUPFAM" id="SSF54001">
    <property type="entry name" value="Cysteine proteinases"/>
    <property type="match status" value="1"/>
</dbReference>
<feature type="domain" description="NlpC/P60" evidence="9">
    <location>
        <begin position="252"/>
        <end position="374"/>
    </location>
</feature>
<dbReference type="Pfam" id="PF01476">
    <property type="entry name" value="LysM"/>
    <property type="match status" value="3"/>
</dbReference>
<dbReference type="InterPro" id="IPR000064">
    <property type="entry name" value="NLP_P60_dom"/>
</dbReference>
<evidence type="ECO:0000259" key="9">
    <source>
        <dbReference type="PROSITE" id="PS51935"/>
    </source>
</evidence>
<evidence type="ECO:0000313" key="10">
    <source>
        <dbReference type="EMBL" id="MFD1362340.1"/>
    </source>
</evidence>
<keyword evidence="3" id="KW-0732">Signal</keyword>
<evidence type="ECO:0000256" key="4">
    <source>
        <dbReference type="ARBA" id="ARBA00022737"/>
    </source>
</evidence>
<dbReference type="CDD" id="cd00118">
    <property type="entry name" value="LysM"/>
    <property type="match status" value="3"/>
</dbReference>
<keyword evidence="5" id="KW-0378">Hydrolase</keyword>
<dbReference type="SUPFAM" id="SSF54106">
    <property type="entry name" value="LysM domain"/>
    <property type="match status" value="3"/>
</dbReference>
<accession>A0ABW3ZVC6</accession>
<dbReference type="Pfam" id="PF00877">
    <property type="entry name" value="NLPC_P60"/>
    <property type="match status" value="1"/>
</dbReference>
<evidence type="ECO:0000256" key="6">
    <source>
        <dbReference type="ARBA" id="ARBA00022807"/>
    </source>
</evidence>
<feature type="domain" description="LysM" evidence="8">
    <location>
        <begin position="99"/>
        <end position="142"/>
    </location>
</feature>
<dbReference type="Proteomes" id="UP001597178">
    <property type="component" value="Unassembled WGS sequence"/>
</dbReference>
<comment type="similarity">
    <text evidence="1">Belongs to the peptidase C40 family.</text>
</comment>
<dbReference type="InterPro" id="IPR051202">
    <property type="entry name" value="Peptidase_C40"/>
</dbReference>
<protein>
    <submittedName>
        <fullName evidence="10">LysM peptidoglycan-binding domain-containing protein</fullName>
    </submittedName>
</protein>
<dbReference type="EMBL" id="JBHTNH010000025">
    <property type="protein sequence ID" value="MFD1362340.1"/>
    <property type="molecule type" value="Genomic_DNA"/>
</dbReference>
<dbReference type="InterPro" id="IPR036779">
    <property type="entry name" value="LysM_dom_sf"/>
</dbReference>
<dbReference type="Gene3D" id="3.10.350.10">
    <property type="entry name" value="LysM domain"/>
    <property type="match status" value="3"/>
</dbReference>
<evidence type="ECO:0000256" key="5">
    <source>
        <dbReference type="ARBA" id="ARBA00022801"/>
    </source>
</evidence>
<keyword evidence="6" id="KW-0788">Thiol protease</keyword>
<sequence length="374" mass="38657">MANKKIFMSVTASAVIAAAIYGAEDAEAASYKVESGDSLWKVAQQYDTSVAQLRSLNDLSGDLIFPNQVLETPGSSSSSDSGGSDNSSSSGSSSSDGQATYTVKSGDTLSGIAARHNVSVSDLMDWNNLDSTLIHPGNAFVVSKDGASSSSGSSSSGSSSSGSSSSGSSNSGSDSSDVGSSQVYTVKSGDTLSGVASQQNVSVRQLKNWNNLSSDLILIGQKLNIGSTSSSDSGSSSSDSSSSNSSGNSDADYNVDKLISTAKSLQGTPYVWGGSTPSGFDCSGFIQHTFNKAGKDISRLSSAGYYNRSQYVNNPQVGDLVFFENTYEGANGISHMGIYLGGGDFIHAGSSGVTISNVNSSYWQKYFDGYKRFY</sequence>
<dbReference type="SMART" id="SM00257">
    <property type="entry name" value="LysM"/>
    <property type="match status" value="3"/>
</dbReference>
<keyword evidence="11" id="KW-1185">Reference proteome</keyword>
<feature type="domain" description="LysM" evidence="8">
    <location>
        <begin position="182"/>
        <end position="225"/>
    </location>
</feature>
<evidence type="ECO:0000256" key="3">
    <source>
        <dbReference type="ARBA" id="ARBA00022729"/>
    </source>
</evidence>
<dbReference type="PROSITE" id="PS51935">
    <property type="entry name" value="NLPC_P60"/>
    <property type="match status" value="1"/>
</dbReference>
<dbReference type="RefSeq" id="WP_382400790.1">
    <property type="nucleotide sequence ID" value="NZ_JBHTNH010000025.1"/>
</dbReference>
<evidence type="ECO:0000256" key="1">
    <source>
        <dbReference type="ARBA" id="ARBA00007074"/>
    </source>
</evidence>
<dbReference type="PROSITE" id="PS51782">
    <property type="entry name" value="LYSM"/>
    <property type="match status" value="3"/>
</dbReference>
<organism evidence="10 11">
    <name type="scientific">Lentibacillus salinarum</name>
    <dbReference type="NCBI Taxonomy" id="446820"/>
    <lineage>
        <taxon>Bacteria</taxon>
        <taxon>Bacillati</taxon>
        <taxon>Bacillota</taxon>
        <taxon>Bacilli</taxon>
        <taxon>Bacillales</taxon>
        <taxon>Bacillaceae</taxon>
        <taxon>Lentibacillus</taxon>
    </lineage>
</organism>
<dbReference type="InterPro" id="IPR018392">
    <property type="entry name" value="LysM"/>
</dbReference>
<evidence type="ECO:0000256" key="2">
    <source>
        <dbReference type="ARBA" id="ARBA00022670"/>
    </source>
</evidence>
<proteinExistence type="inferred from homology"/>
<keyword evidence="2" id="KW-0645">Protease</keyword>
<comment type="caution">
    <text evidence="10">The sequence shown here is derived from an EMBL/GenBank/DDBJ whole genome shotgun (WGS) entry which is preliminary data.</text>
</comment>
<reference evidence="11" key="1">
    <citation type="journal article" date="2019" name="Int. J. Syst. Evol. Microbiol.">
        <title>The Global Catalogue of Microorganisms (GCM) 10K type strain sequencing project: providing services to taxonomists for standard genome sequencing and annotation.</title>
        <authorList>
            <consortium name="The Broad Institute Genomics Platform"/>
            <consortium name="The Broad Institute Genome Sequencing Center for Infectious Disease"/>
            <person name="Wu L."/>
            <person name="Ma J."/>
        </authorList>
    </citation>
    <scope>NUCLEOTIDE SEQUENCE [LARGE SCALE GENOMIC DNA]</scope>
    <source>
        <strain evidence="11">CCUG 54822</strain>
    </source>
</reference>
<dbReference type="PANTHER" id="PTHR47053:SF1">
    <property type="entry name" value="MUREIN DD-ENDOPEPTIDASE MEPH-RELATED"/>
    <property type="match status" value="1"/>
</dbReference>
<evidence type="ECO:0000259" key="8">
    <source>
        <dbReference type="PROSITE" id="PS51782"/>
    </source>
</evidence>
<dbReference type="PANTHER" id="PTHR47053">
    <property type="entry name" value="MUREIN DD-ENDOPEPTIDASE MEPH-RELATED"/>
    <property type="match status" value="1"/>
</dbReference>
<feature type="compositionally biased region" description="Low complexity" evidence="7">
    <location>
        <begin position="144"/>
        <end position="181"/>
    </location>
</feature>
<dbReference type="Gene3D" id="3.90.1720.10">
    <property type="entry name" value="endopeptidase domain like (from Nostoc punctiforme)"/>
    <property type="match status" value="1"/>
</dbReference>
<feature type="compositionally biased region" description="Low complexity" evidence="7">
    <location>
        <begin position="74"/>
        <end position="97"/>
    </location>
</feature>